<dbReference type="AlphaFoldDB" id="A0AB39BG07"/>
<accession>A0AB39BG07</accession>
<dbReference type="RefSeq" id="WP_368497345.1">
    <property type="nucleotide sequence ID" value="NZ_CP162511.1"/>
</dbReference>
<protein>
    <submittedName>
        <fullName evidence="1">Uncharacterized protein</fullName>
    </submittedName>
</protein>
<gene>
    <name evidence="1" type="ORF">ABFY20_16775</name>
</gene>
<sequence length="86" mass="9218">MHAPLAGTLVAKEGQPVKRINILYAGKQYSVSGRDIDEVKEEIRAAVESAVPTWLEVNVGEGKYKRADILISPGVDVAVVGIDADE</sequence>
<organism evidence="1">
    <name type="scientific">Herbiconiux sp. A18JL235</name>
    <dbReference type="NCBI Taxonomy" id="3152363"/>
    <lineage>
        <taxon>Bacteria</taxon>
        <taxon>Bacillati</taxon>
        <taxon>Actinomycetota</taxon>
        <taxon>Actinomycetes</taxon>
        <taxon>Micrococcales</taxon>
        <taxon>Microbacteriaceae</taxon>
        <taxon>Herbiconiux</taxon>
    </lineage>
</organism>
<reference evidence="1" key="1">
    <citation type="submission" date="2024-05" db="EMBL/GenBank/DDBJ databases">
        <title>Herbiconiux sp. A18JL235.</title>
        <authorList>
            <person name="Zhang G."/>
        </authorList>
    </citation>
    <scope>NUCLEOTIDE SEQUENCE</scope>
    <source>
        <strain evidence="1">A18JL235</strain>
    </source>
</reference>
<dbReference type="EMBL" id="CP162511">
    <property type="protein sequence ID" value="XDI04967.1"/>
    <property type="molecule type" value="Genomic_DNA"/>
</dbReference>
<name>A0AB39BG07_9MICO</name>
<evidence type="ECO:0000313" key="1">
    <source>
        <dbReference type="EMBL" id="XDI04967.1"/>
    </source>
</evidence>
<proteinExistence type="predicted"/>